<dbReference type="UniPathway" id="UPA00214"/>
<accession>A0A0F9F6F4</accession>
<dbReference type="InterPro" id="IPR053177">
    <property type="entry name" value="ADP-glucose_phosphorylase"/>
</dbReference>
<dbReference type="GO" id="GO:0008270">
    <property type="term" value="F:zinc ion binding"/>
    <property type="evidence" value="ECO:0007669"/>
    <property type="project" value="InterPro"/>
</dbReference>
<protein>
    <recommendedName>
        <fullName evidence="1">HIT domain-containing protein</fullName>
    </recommendedName>
</protein>
<evidence type="ECO:0000259" key="1">
    <source>
        <dbReference type="PROSITE" id="PS51084"/>
    </source>
</evidence>
<dbReference type="NCBIfam" id="TIGR00209">
    <property type="entry name" value="galT_1"/>
    <property type="match status" value="1"/>
</dbReference>
<name>A0A0F9F6F4_9ZZZZ</name>
<dbReference type="PANTHER" id="PTHR42763:SF2">
    <property type="entry name" value="ADP-GLUCOSE PHOSPHORYLASE"/>
    <property type="match status" value="1"/>
</dbReference>
<dbReference type="InterPro" id="IPR011146">
    <property type="entry name" value="HIT-like"/>
</dbReference>
<proteinExistence type="predicted"/>
<dbReference type="PROSITE" id="PS51084">
    <property type="entry name" value="HIT_2"/>
    <property type="match status" value="1"/>
</dbReference>
<dbReference type="InterPro" id="IPR036265">
    <property type="entry name" value="HIT-like_sf"/>
</dbReference>
<feature type="non-terminal residue" evidence="2">
    <location>
        <position position="311"/>
    </location>
</feature>
<dbReference type="PANTHER" id="PTHR42763">
    <property type="entry name" value="ADP-GLUCOSE PHOSPHORYLASE"/>
    <property type="match status" value="1"/>
</dbReference>
<dbReference type="GO" id="GO:0008108">
    <property type="term" value="F:UDP-glucose:hexose-1-phosphate uridylyltransferase activity"/>
    <property type="evidence" value="ECO:0007669"/>
    <property type="project" value="InterPro"/>
</dbReference>
<comment type="caution">
    <text evidence="2">The sequence shown here is derived from an EMBL/GenBank/DDBJ whole genome shotgun (WGS) entry which is preliminary data.</text>
</comment>
<dbReference type="EMBL" id="LAZR01031764">
    <property type="protein sequence ID" value="KKL52800.1"/>
    <property type="molecule type" value="Genomic_DNA"/>
</dbReference>
<dbReference type="SUPFAM" id="SSF54197">
    <property type="entry name" value="HIT-like"/>
    <property type="match status" value="2"/>
</dbReference>
<dbReference type="Gene3D" id="3.30.428.10">
    <property type="entry name" value="HIT-like"/>
    <property type="match status" value="2"/>
</dbReference>
<gene>
    <name evidence="2" type="ORF">LCGC14_2281850</name>
</gene>
<dbReference type="InterPro" id="IPR001937">
    <property type="entry name" value="GalP_UDPtransf1"/>
</dbReference>
<evidence type="ECO:0000313" key="2">
    <source>
        <dbReference type="EMBL" id="KKL52800.1"/>
    </source>
</evidence>
<dbReference type="GO" id="GO:0006012">
    <property type="term" value="P:galactose metabolic process"/>
    <property type="evidence" value="ECO:0007669"/>
    <property type="project" value="UniProtKB-UniPathway"/>
</dbReference>
<sequence length="311" mass="36288">MPELRRDALSDTWVIIAPERASRPHAKKKKKEPPMPHCPFCEGAEAKSDIVPYATCAATFDKKGNWVTRILNNKFPALKPSEELTEEDFEHIYHQMGGVGGHEILVESPEHKHYKWSNMPKEQLITVLKNYQCRYAYWRKDPRIAYLSIFRNHGKVAGASVKHPHSQMIATPLVPPRVEKEMDKMKKHKQKTGKCLICHMAKLEQKVEERIIMENDYFLAFSNFAPRFPYETTIIPKKHQDTIEDITEVEMESLAEFLSALFKKFEKLLDDPPYNLILHVSPMKMRGLDYFHWHIEIIFRLSQPAGFEWGS</sequence>
<dbReference type="Pfam" id="PF16268">
    <property type="entry name" value="DUF4921"/>
    <property type="match status" value="1"/>
</dbReference>
<dbReference type="PIRSF" id="PIRSF000808">
    <property type="entry name" value="GalT"/>
    <property type="match status" value="1"/>
</dbReference>
<organism evidence="2">
    <name type="scientific">marine sediment metagenome</name>
    <dbReference type="NCBI Taxonomy" id="412755"/>
    <lineage>
        <taxon>unclassified sequences</taxon>
        <taxon>metagenomes</taxon>
        <taxon>ecological metagenomes</taxon>
    </lineage>
</organism>
<dbReference type="AlphaFoldDB" id="A0A0F9F6F4"/>
<dbReference type="InterPro" id="IPR032576">
    <property type="entry name" value="DUF4921"/>
</dbReference>
<feature type="domain" description="HIT" evidence="1">
    <location>
        <begin position="196"/>
        <end position="307"/>
    </location>
</feature>
<reference evidence="2" key="1">
    <citation type="journal article" date="2015" name="Nature">
        <title>Complex archaea that bridge the gap between prokaryotes and eukaryotes.</title>
        <authorList>
            <person name="Spang A."/>
            <person name="Saw J.H."/>
            <person name="Jorgensen S.L."/>
            <person name="Zaremba-Niedzwiedzka K."/>
            <person name="Martijn J."/>
            <person name="Lind A.E."/>
            <person name="van Eijk R."/>
            <person name="Schleper C."/>
            <person name="Guy L."/>
            <person name="Ettema T.J."/>
        </authorList>
    </citation>
    <scope>NUCLEOTIDE SEQUENCE</scope>
</reference>